<feature type="compositionally biased region" description="Polar residues" evidence="2">
    <location>
        <begin position="666"/>
        <end position="677"/>
    </location>
</feature>
<feature type="compositionally biased region" description="Pro residues" evidence="2">
    <location>
        <begin position="1074"/>
        <end position="1098"/>
    </location>
</feature>
<dbReference type="EMBL" id="KV419420">
    <property type="protein sequence ID" value="KZS90582.1"/>
    <property type="molecule type" value="Genomic_DNA"/>
</dbReference>
<evidence type="ECO:0000256" key="2">
    <source>
        <dbReference type="SAM" id="MobiDB-lite"/>
    </source>
</evidence>
<evidence type="ECO:0000313" key="4">
    <source>
        <dbReference type="Proteomes" id="UP000076722"/>
    </source>
</evidence>
<accession>A0A164RI87</accession>
<sequence>MSDGSPRSLFSEIEHSSAYPSDSNAQEIASSQGLRTNDKTLALYEAYAMSQISLSKIELRQEVFARIKDLESDMKASFRNSGQQQQYLDLSERLAQIELSLQALEESCAKHVLAYEARLTSVLEKQDRFYLREEGQDALRGYVTLEVHNHEYGMLRDSLKGCNSRLDSTEGQSSLIPSLINKFTSITTLVQAVEQAGSSSLTVLKRLTDQLTGIEARVIQNQNAIEEAREQMGDALQLGSGQTWERELNSAEEESEELLEVEAAVGHPDNLPSDLAVLHTEGTSCCLCISRRHETLEPHAAEDVGADHMVPDQNVEDDMLLSSVRRHIGISEPSSSGSHAAMNVSNVGDPFKARTWELTVHRSVESETVDAFILKPEHHGSTKAVIDATFIPETRDARVVSPKFDIQETGIERHEAHEFAESDEADNTAAHAIVAKPNPIPEISALQLSDEPNVHADTGVSDVASCDQRQNHPQQLQYTKFSKAYRGLGNLPRNPMNFQEWYESFGCCARESPGIAPDAKGVRDGDLVLHRYGRGSQVWYRSRDRRWVPIAVGDLHPASGRHLKYDQYGVISLIKEAVPSAPSTPQRSACRILDRYHAMQTLPVRPTFPFRPHTWPHHRQRGSLIELGRPLDRRDHDSSTSSVASTPTRVSRRLRRLSPEIDATGLSPQNDTNHSIASSVDSNFQFDVDEAGEVSDGESSTRSFQFHQAANLIDSLDHSHDHTDFEFEHNSPNSPHQSFEFERRFDKADTSMSLGSMSQNPSSFAFNHRDNASNSSGSVRSFLFGSDNSSTATRLTRSPLHLPNNDDTSIVSSGSHFKFDVGLAPPMDDDGDEEDNGETDDSEGVDDDMDDDDSEDDDLLRDGDAIASIFSADNPSRMSQVYPPATNPAYVVPLGPPYIASNNLPPVLPPTHPVGYPPLDRIALNRNPGSPTHSSEGPVRAFVHAIEEDVAMKDVFNPAITKPLTGTRQSAQKAPRIDRSSLASSHAVDGTVVAPGAPNIPKHPAVEDVQASKSNRNQPLVAQRDRGDPLPITEAKRNPAQLQGTKLKNRPPKQRPPPDHDTAATTIPLVAIAPPHPSPASAPSPSPAVGPAAPPAAPPHDKFVEGLLRDMALLRLEKSNLEKDRAALQRQLDTRQLETQELKSRMRNPVEPAPPRQTSAKPPNTTLNRAQITVLKPATAELKQFKAHRRGGPTAENFRLDFVGSRSSSWNEEASKVFRDAFLSSPNYQYYVALREGPMILYRFKCHFKDTLKPLYKKQNPSDSPAKLSAKELRKLQRSARDGRRNRLFRRRWNTVVGHPGLQVYIPLIEALGNEGMSEDESGPETPHVTRDELRDRVNTDAQKQYAVLRYVWRNDPVIVPILRIIDLITLARKFGATGRPERGNWTHIRLPTTRASTRTTIQRRPHNAYLPSFLETLTEYQKEDLKMLEPVPVPEISADLKAEANRFKHVKDLRAREAHDPEETRQHSLSKLGANRTMLCGPRASVRSAFFSIAQTGVYVSARIEIAPPPTIA</sequence>
<feature type="compositionally biased region" description="Acidic residues" evidence="2">
    <location>
        <begin position="827"/>
        <end position="859"/>
    </location>
</feature>
<feature type="region of interest" description="Disordered" evidence="2">
    <location>
        <begin position="613"/>
        <end position="677"/>
    </location>
</feature>
<feature type="compositionally biased region" description="Polar residues" evidence="2">
    <location>
        <begin position="1011"/>
        <end position="1020"/>
    </location>
</feature>
<evidence type="ECO:0000256" key="1">
    <source>
        <dbReference type="SAM" id="Coils"/>
    </source>
</evidence>
<evidence type="ECO:0000313" key="3">
    <source>
        <dbReference type="EMBL" id="KZS90582.1"/>
    </source>
</evidence>
<feature type="region of interest" description="Disordered" evidence="2">
    <location>
        <begin position="794"/>
        <end position="859"/>
    </location>
</feature>
<keyword evidence="1" id="KW-0175">Coiled coil</keyword>
<feature type="coiled-coil region" evidence="1">
    <location>
        <begin position="211"/>
        <end position="261"/>
    </location>
</feature>
<name>A0A164RI87_9AGAM</name>
<proteinExistence type="predicted"/>
<dbReference type="Proteomes" id="UP000076722">
    <property type="component" value="Unassembled WGS sequence"/>
</dbReference>
<organism evidence="3 4">
    <name type="scientific">Sistotremastrum niveocremeum HHB9708</name>
    <dbReference type="NCBI Taxonomy" id="1314777"/>
    <lineage>
        <taxon>Eukaryota</taxon>
        <taxon>Fungi</taxon>
        <taxon>Dikarya</taxon>
        <taxon>Basidiomycota</taxon>
        <taxon>Agaricomycotina</taxon>
        <taxon>Agaricomycetes</taxon>
        <taxon>Sistotremastrales</taxon>
        <taxon>Sistotremastraceae</taxon>
        <taxon>Sertulicium</taxon>
        <taxon>Sertulicium niveocremeum</taxon>
    </lineage>
</organism>
<keyword evidence="4" id="KW-1185">Reference proteome</keyword>
<feature type="region of interest" description="Disordered" evidence="2">
    <location>
        <begin position="1133"/>
        <end position="1164"/>
    </location>
</feature>
<feature type="compositionally biased region" description="Polar residues" evidence="2">
    <location>
        <begin position="805"/>
        <end position="815"/>
    </location>
</feature>
<feature type="compositionally biased region" description="Polar residues" evidence="2">
    <location>
        <begin position="639"/>
        <end position="649"/>
    </location>
</feature>
<dbReference type="OrthoDB" id="3224221at2759"/>
<feature type="compositionally biased region" description="Basic and acidic residues" evidence="2">
    <location>
        <begin position="1133"/>
        <end position="1144"/>
    </location>
</feature>
<feature type="region of interest" description="Disordered" evidence="2">
    <location>
        <begin position="1"/>
        <end position="24"/>
    </location>
</feature>
<protein>
    <submittedName>
        <fullName evidence="3">Uncharacterized protein</fullName>
    </submittedName>
</protein>
<reference evidence="3 4" key="1">
    <citation type="journal article" date="2016" name="Mol. Biol. Evol.">
        <title>Comparative Genomics of Early-Diverging Mushroom-Forming Fungi Provides Insights into the Origins of Lignocellulose Decay Capabilities.</title>
        <authorList>
            <person name="Nagy L.G."/>
            <person name="Riley R."/>
            <person name="Tritt A."/>
            <person name="Adam C."/>
            <person name="Daum C."/>
            <person name="Floudas D."/>
            <person name="Sun H."/>
            <person name="Yadav J.S."/>
            <person name="Pangilinan J."/>
            <person name="Larsson K.H."/>
            <person name="Matsuura K."/>
            <person name="Barry K."/>
            <person name="Labutti K."/>
            <person name="Kuo R."/>
            <person name="Ohm R.A."/>
            <person name="Bhattacharya S.S."/>
            <person name="Shirouzu T."/>
            <person name="Yoshinaga Y."/>
            <person name="Martin F.M."/>
            <person name="Grigoriev I.V."/>
            <person name="Hibbett D.S."/>
        </authorList>
    </citation>
    <scope>NUCLEOTIDE SEQUENCE [LARGE SCALE GENOMIC DNA]</scope>
    <source>
        <strain evidence="3 4">HHB9708</strain>
    </source>
</reference>
<feature type="compositionally biased region" description="Basic and acidic residues" evidence="2">
    <location>
        <begin position="629"/>
        <end position="638"/>
    </location>
</feature>
<gene>
    <name evidence="3" type="ORF">SISNIDRAFT_468363</name>
</gene>
<feature type="region of interest" description="Disordered" evidence="2">
    <location>
        <begin position="963"/>
        <end position="1102"/>
    </location>
</feature>